<dbReference type="NCBIfam" id="TIGR02595">
    <property type="entry name" value="PEP_CTERM"/>
    <property type="match status" value="1"/>
</dbReference>
<proteinExistence type="predicted"/>
<feature type="domain" description="Ice-binding protein C-terminal" evidence="1">
    <location>
        <begin position="309"/>
        <end position="330"/>
    </location>
</feature>
<protein>
    <recommendedName>
        <fullName evidence="1">Ice-binding protein C-terminal domain-containing protein</fullName>
    </recommendedName>
</protein>
<organism evidence="2 3">
    <name type="scientific">Botrimarina colliarenosi</name>
    <dbReference type="NCBI Taxonomy" id="2528001"/>
    <lineage>
        <taxon>Bacteria</taxon>
        <taxon>Pseudomonadati</taxon>
        <taxon>Planctomycetota</taxon>
        <taxon>Planctomycetia</taxon>
        <taxon>Pirellulales</taxon>
        <taxon>Lacipirellulaceae</taxon>
        <taxon>Botrimarina</taxon>
    </lineage>
</organism>
<dbReference type="RefSeq" id="WP_197526123.1">
    <property type="nucleotide sequence ID" value="NZ_SJPR01000001.1"/>
</dbReference>
<dbReference type="EMBL" id="SJPR01000001">
    <property type="protein sequence ID" value="TWT99272.1"/>
    <property type="molecule type" value="Genomic_DNA"/>
</dbReference>
<dbReference type="InterPro" id="IPR013424">
    <property type="entry name" value="Ice-binding_C"/>
</dbReference>
<comment type="caution">
    <text evidence="2">The sequence shown here is derived from an EMBL/GenBank/DDBJ whole genome shotgun (WGS) entry which is preliminary data.</text>
</comment>
<gene>
    <name evidence="2" type="ORF">Pla108_02070</name>
</gene>
<evidence type="ECO:0000259" key="1">
    <source>
        <dbReference type="Pfam" id="PF07589"/>
    </source>
</evidence>
<keyword evidence="3" id="KW-1185">Reference proteome</keyword>
<name>A0A5C6AGV7_9BACT</name>
<dbReference type="Pfam" id="PF07589">
    <property type="entry name" value="PEP-CTERM"/>
    <property type="match status" value="1"/>
</dbReference>
<reference evidence="2 3" key="1">
    <citation type="submission" date="2019-02" db="EMBL/GenBank/DDBJ databases">
        <title>Deep-cultivation of Planctomycetes and their phenomic and genomic characterization uncovers novel biology.</title>
        <authorList>
            <person name="Wiegand S."/>
            <person name="Jogler M."/>
            <person name="Boedeker C."/>
            <person name="Pinto D."/>
            <person name="Vollmers J."/>
            <person name="Rivas-Marin E."/>
            <person name="Kohn T."/>
            <person name="Peeters S.H."/>
            <person name="Heuer A."/>
            <person name="Rast P."/>
            <person name="Oberbeckmann S."/>
            <person name="Bunk B."/>
            <person name="Jeske O."/>
            <person name="Meyerdierks A."/>
            <person name="Storesund J.E."/>
            <person name="Kallscheuer N."/>
            <person name="Luecker S."/>
            <person name="Lage O.M."/>
            <person name="Pohl T."/>
            <person name="Merkel B.J."/>
            <person name="Hornburger P."/>
            <person name="Mueller R.-W."/>
            <person name="Bruemmer F."/>
            <person name="Labrenz M."/>
            <person name="Spormann A.M."/>
            <person name="Op Den Camp H."/>
            <person name="Overmann J."/>
            <person name="Amann R."/>
            <person name="Jetten M.S.M."/>
            <person name="Mascher T."/>
            <person name="Medema M.H."/>
            <person name="Devos D.P."/>
            <person name="Kaster A.-K."/>
            <person name="Ovreas L."/>
            <person name="Rohde M."/>
            <person name="Galperin M.Y."/>
            <person name="Jogler C."/>
        </authorList>
    </citation>
    <scope>NUCLEOTIDE SEQUENCE [LARGE SCALE GENOMIC DNA]</scope>
    <source>
        <strain evidence="2 3">Pla108</strain>
    </source>
</reference>
<evidence type="ECO:0000313" key="3">
    <source>
        <dbReference type="Proteomes" id="UP000317421"/>
    </source>
</evidence>
<dbReference type="AlphaFoldDB" id="A0A5C6AGV7"/>
<evidence type="ECO:0000313" key="2">
    <source>
        <dbReference type="EMBL" id="TWT99272.1"/>
    </source>
</evidence>
<accession>A0A5C6AGV7</accession>
<dbReference type="Proteomes" id="UP000317421">
    <property type="component" value="Unassembled WGS sequence"/>
</dbReference>
<sequence>MNANLSRAHVWGVLTLALSMGVVTPALARLGSFVPADGYAVQSGDIRGDVSYYNSGAYGANAGGGSGPTTITADSGSWKVIGPAGGYFSNPVDRAAYVAQGVPYSAGFTNALAAYNVGGHSGGRTDNFNLALRNDTPLGTGPMVHEYLLDQYDLGVAPASVTSGPVSMGFYFCPNPGDTLNPSPDGTAGDKFTMSLVDSIGNIGLQWGYLRDNSVVWRDSPTNPWNATSFVADQTNWDGVRINLDLTAAGTFGIDYFDVSANTWSNLVPAGTAMGQSMGEFTVLRWQLEDGLSAGVGGKNFFDDFSFSTVPEPSTALLVALALVGVRSRR</sequence>